<comment type="caution">
    <text evidence="1">The sequence shown here is derived from an EMBL/GenBank/DDBJ whole genome shotgun (WGS) entry which is preliminary data.</text>
</comment>
<sequence length="58" mass="6401">MQIVYGLCSLSSSDDEDCDVTDDNVGYPFLTTKTTGWLEFSPLIHKLCLSSIDVCPNL</sequence>
<gene>
    <name evidence="1" type="ORF">DPMN_095565</name>
</gene>
<reference evidence="1" key="1">
    <citation type="journal article" date="2019" name="bioRxiv">
        <title>The Genome of the Zebra Mussel, Dreissena polymorpha: A Resource for Invasive Species Research.</title>
        <authorList>
            <person name="McCartney M.A."/>
            <person name="Auch B."/>
            <person name="Kono T."/>
            <person name="Mallez S."/>
            <person name="Zhang Y."/>
            <person name="Obille A."/>
            <person name="Becker A."/>
            <person name="Abrahante J.E."/>
            <person name="Garbe J."/>
            <person name="Badalamenti J.P."/>
            <person name="Herman A."/>
            <person name="Mangelson H."/>
            <person name="Liachko I."/>
            <person name="Sullivan S."/>
            <person name="Sone E.D."/>
            <person name="Koren S."/>
            <person name="Silverstein K.A.T."/>
            <person name="Beckman K.B."/>
            <person name="Gohl D.M."/>
        </authorList>
    </citation>
    <scope>NUCLEOTIDE SEQUENCE</scope>
    <source>
        <strain evidence="1">Duluth1</strain>
        <tissue evidence="1">Whole animal</tissue>
    </source>
</reference>
<dbReference type="AlphaFoldDB" id="A0A9D4L6Q3"/>
<dbReference type="EMBL" id="JAIWYP010000003">
    <property type="protein sequence ID" value="KAH3853042.1"/>
    <property type="molecule type" value="Genomic_DNA"/>
</dbReference>
<organism evidence="1 2">
    <name type="scientific">Dreissena polymorpha</name>
    <name type="common">Zebra mussel</name>
    <name type="synonym">Mytilus polymorpha</name>
    <dbReference type="NCBI Taxonomy" id="45954"/>
    <lineage>
        <taxon>Eukaryota</taxon>
        <taxon>Metazoa</taxon>
        <taxon>Spiralia</taxon>
        <taxon>Lophotrochozoa</taxon>
        <taxon>Mollusca</taxon>
        <taxon>Bivalvia</taxon>
        <taxon>Autobranchia</taxon>
        <taxon>Heteroconchia</taxon>
        <taxon>Euheterodonta</taxon>
        <taxon>Imparidentia</taxon>
        <taxon>Neoheterodontei</taxon>
        <taxon>Myida</taxon>
        <taxon>Dreissenoidea</taxon>
        <taxon>Dreissenidae</taxon>
        <taxon>Dreissena</taxon>
    </lineage>
</organism>
<reference evidence="1" key="2">
    <citation type="submission" date="2020-11" db="EMBL/GenBank/DDBJ databases">
        <authorList>
            <person name="McCartney M.A."/>
            <person name="Auch B."/>
            <person name="Kono T."/>
            <person name="Mallez S."/>
            <person name="Becker A."/>
            <person name="Gohl D.M."/>
            <person name="Silverstein K.A.T."/>
            <person name="Koren S."/>
            <person name="Bechman K.B."/>
            <person name="Herman A."/>
            <person name="Abrahante J.E."/>
            <person name="Garbe J."/>
        </authorList>
    </citation>
    <scope>NUCLEOTIDE SEQUENCE</scope>
    <source>
        <strain evidence="1">Duluth1</strain>
        <tissue evidence="1">Whole animal</tissue>
    </source>
</reference>
<proteinExistence type="predicted"/>
<evidence type="ECO:0000313" key="1">
    <source>
        <dbReference type="EMBL" id="KAH3853042.1"/>
    </source>
</evidence>
<dbReference type="Proteomes" id="UP000828390">
    <property type="component" value="Unassembled WGS sequence"/>
</dbReference>
<keyword evidence="2" id="KW-1185">Reference proteome</keyword>
<protein>
    <submittedName>
        <fullName evidence="1">Uncharacterized protein</fullName>
    </submittedName>
</protein>
<accession>A0A9D4L6Q3</accession>
<evidence type="ECO:0000313" key="2">
    <source>
        <dbReference type="Proteomes" id="UP000828390"/>
    </source>
</evidence>
<name>A0A9D4L6Q3_DREPO</name>